<dbReference type="GO" id="GO:0008299">
    <property type="term" value="P:isoprenoid biosynthetic process"/>
    <property type="evidence" value="ECO:0007669"/>
    <property type="project" value="UniProtKB-KW"/>
</dbReference>
<keyword evidence="5 10" id="KW-0012">Acyltransferase</keyword>
<evidence type="ECO:0000313" key="11">
    <source>
        <dbReference type="EMBL" id="ELY29903.1"/>
    </source>
</evidence>
<comment type="similarity">
    <text evidence="2">Belongs to the thiolase-like superfamily. Thiolase family.</text>
</comment>
<dbReference type="PANTHER" id="PTHR43853:SF2">
    <property type="entry name" value="3-OXOADIPYL-COA_3-OXO-5,6-DEHYDROSUBERYL-COA THIOLASE"/>
    <property type="match status" value="1"/>
</dbReference>
<dbReference type="InterPro" id="IPR002155">
    <property type="entry name" value="Thiolase"/>
</dbReference>
<evidence type="ECO:0000256" key="4">
    <source>
        <dbReference type="ARBA" id="ARBA00023229"/>
    </source>
</evidence>
<dbReference type="KEGG" id="nmg:Nmag_2116"/>
<organism evidence="10 12">
    <name type="scientific">Natrialba magadii (strain ATCC 43099 / DSM 3394 / CCM 3739 / CIP 104546 / IAM 13178 / JCM 8861 / NBRC 102185 / NCIMB 2190 / MS3)</name>
    <name type="common">Natronobacterium magadii</name>
    <dbReference type="NCBI Taxonomy" id="547559"/>
    <lineage>
        <taxon>Archaea</taxon>
        <taxon>Methanobacteriati</taxon>
        <taxon>Methanobacteriota</taxon>
        <taxon>Stenosarchaea group</taxon>
        <taxon>Halobacteria</taxon>
        <taxon>Halobacteriales</taxon>
        <taxon>Natrialbaceae</taxon>
        <taxon>Natrialba</taxon>
    </lineage>
</organism>
<evidence type="ECO:0000259" key="9">
    <source>
        <dbReference type="Pfam" id="PF02803"/>
    </source>
</evidence>
<accession>D3SW24</accession>
<gene>
    <name evidence="10" type="primary">acaB7</name>
    <name evidence="10" type="ordered locus">Nmag_2116</name>
    <name evidence="11" type="ORF">C500_09844</name>
</gene>
<dbReference type="FunFam" id="3.40.47.10:FF:000010">
    <property type="entry name" value="Acetyl-CoA acetyltransferase (Thiolase)"/>
    <property type="match status" value="1"/>
</dbReference>
<dbReference type="GO" id="GO:0006635">
    <property type="term" value="P:fatty acid beta-oxidation"/>
    <property type="evidence" value="ECO:0007669"/>
    <property type="project" value="TreeGrafter"/>
</dbReference>
<dbReference type="STRING" id="547559.Nmag_2116"/>
<reference evidence="12" key="1">
    <citation type="submission" date="2010-02" db="EMBL/GenBank/DDBJ databases">
        <title>Complete sequence of chromosome of Natrialba magadii ATCC 43099.</title>
        <authorList>
            <consortium name="US DOE Joint Genome Institute"/>
            <person name="Lucas S."/>
            <person name="Copeland A."/>
            <person name="Lapidus A."/>
            <person name="Cheng J.-F."/>
            <person name="Bruce D."/>
            <person name="Goodwin L."/>
            <person name="Pitluck S."/>
            <person name="Davenport K."/>
            <person name="Saunders E."/>
            <person name="Detter J.C."/>
            <person name="Han C."/>
            <person name="Tapia R."/>
            <person name="Land M."/>
            <person name="Hauser L."/>
            <person name="Kyrpides N."/>
            <person name="Mikhailova N."/>
            <person name="De Castro R.E."/>
            <person name="Maupin-Furlow J.A."/>
            <person name="Woyke T."/>
        </authorList>
    </citation>
    <scope>NUCLEOTIDE SEQUENCE [LARGE SCALE GENOMIC DNA]</scope>
    <source>
        <strain evidence="12">ATCC 43099 / DSM 3394 / CCM 3739 / CIP 104546 / IAM 13178 / JCM 8861 / NBRC 102185 / NCIMB 2190 / MS3</strain>
    </source>
</reference>
<dbReference type="PROSITE" id="PS00098">
    <property type="entry name" value="THIOLASE_1"/>
    <property type="match status" value="1"/>
</dbReference>
<keyword evidence="3 10" id="KW-0808">Transferase</keyword>
<dbReference type="AlphaFoldDB" id="D3SW24"/>
<dbReference type="RefSeq" id="WP_004267342.1">
    <property type="nucleotide sequence ID" value="NC_013922.1"/>
</dbReference>
<keyword evidence="4" id="KW-0414">Isoprene biosynthesis</keyword>
<dbReference type="PROSITE" id="PS00099">
    <property type="entry name" value="THIOLASE_3"/>
    <property type="match status" value="1"/>
</dbReference>
<dbReference type="EMBL" id="CP001932">
    <property type="protein sequence ID" value="ADD05685.1"/>
    <property type="molecule type" value="Genomic_DNA"/>
</dbReference>
<dbReference type="InterPro" id="IPR020615">
    <property type="entry name" value="Thiolase_acyl_enz_int_AS"/>
</dbReference>
<dbReference type="PIRSF" id="PIRSF000429">
    <property type="entry name" value="Ac-CoA_Ac_transf"/>
    <property type="match status" value="1"/>
</dbReference>
<dbReference type="Proteomes" id="UP000001879">
    <property type="component" value="Chromosome"/>
</dbReference>
<dbReference type="Proteomes" id="UP000011543">
    <property type="component" value="Unassembled WGS sequence"/>
</dbReference>
<reference evidence="10" key="4">
    <citation type="submission" date="2016-09" db="EMBL/GenBank/DDBJ databases">
        <authorList>
            <person name="Pfeiffer F."/>
        </authorList>
    </citation>
    <scope>NUCLEOTIDE SEQUENCE</scope>
    <source>
        <strain evidence="10">ATCC 43099</strain>
    </source>
</reference>
<sequence>MSQTPVVVKAVRTPQGKEDGVYADLRSEDLSVPLIDEILSETGLSGEDVDDLMWGCAQQRDEQGNNVARVIALLSELGEHTPATTINRWCASSMQAVISASDAIAAGNRDAVIAGGVESMSRVAMGQNTHNVHPKMAELYNMGELQMGMTAEKVSEEYGVSREEQDEYAAQSQQRAVEATEEGRFDDEIVPIETEDGTVEEDEGLRPGTTAEKLGELPTVFKSDGTVTPGNASQISDGASALLITSKAFAEENDLEIMAEVGMNNVAGVDPTVMGIGPVPATRGLLERNGRDIDEYDLVELNEAFASQSLYSRDELGIDPDIFNVNGGAIAIGHPLGASGARLPVTLIHELQKRGGGLGLATLCVGFGQGAAIEFDVN</sequence>
<dbReference type="PATRIC" id="fig|547559.17.peg.1940"/>
<evidence type="ECO:0000256" key="2">
    <source>
        <dbReference type="ARBA" id="ARBA00010982"/>
    </source>
</evidence>
<dbReference type="HOGENOM" id="CLU_031026_1_1_2"/>
<dbReference type="InterPro" id="IPR020610">
    <property type="entry name" value="Thiolase_AS"/>
</dbReference>
<dbReference type="InterPro" id="IPR020616">
    <property type="entry name" value="Thiolase_N"/>
</dbReference>
<dbReference type="GO" id="GO:0005737">
    <property type="term" value="C:cytoplasm"/>
    <property type="evidence" value="ECO:0007669"/>
    <property type="project" value="UniProtKB-ARBA"/>
</dbReference>
<evidence type="ECO:0000256" key="1">
    <source>
        <dbReference type="ARBA" id="ARBA00005189"/>
    </source>
</evidence>
<feature type="compositionally biased region" description="Acidic residues" evidence="7">
    <location>
        <begin position="192"/>
        <end position="203"/>
    </location>
</feature>
<dbReference type="GeneID" id="8824959"/>
<dbReference type="PROSITE" id="PS00737">
    <property type="entry name" value="THIOLASE_2"/>
    <property type="match status" value="1"/>
</dbReference>
<evidence type="ECO:0000256" key="5">
    <source>
        <dbReference type="ARBA" id="ARBA00023315"/>
    </source>
</evidence>
<reference evidence="10 12" key="2">
    <citation type="journal article" date="2012" name="BMC Genomics">
        <title>A comparative genomics perspective on the genetic content of the alkaliphilic haloarchaeon Natrialba magadii ATCC 43099T.</title>
        <authorList>
            <person name="Siddaramappa S."/>
            <person name="Challacombe J.F."/>
            <person name="Decastro R.E."/>
            <person name="Pfeiffer F."/>
            <person name="Sastre D.E."/>
            <person name="Gimenez M.I."/>
            <person name="Paggi R.A."/>
            <person name="Detter J.C."/>
            <person name="Davenport K.W."/>
            <person name="Goodwin L.A."/>
            <person name="Kyrpides N."/>
            <person name="Tapia R."/>
            <person name="Pitluck S."/>
            <person name="Lucas S."/>
            <person name="Woyke T."/>
            <person name="Maupin-Furlow J.A."/>
        </authorList>
    </citation>
    <scope>NUCLEOTIDE SEQUENCE [LARGE SCALE GENOMIC DNA]</scope>
    <source>
        <strain evidence="10">ATCC 43099</strain>
        <strain evidence="12">ATCC 43099 / DSM 3394 / CCM 3739 / CIP 104546 / IAM 13178 / JCM 8861 / NBRC 102185 / NCIMB 2190 / MS3</strain>
    </source>
</reference>
<dbReference type="Pfam" id="PF00108">
    <property type="entry name" value="Thiolase_N"/>
    <property type="match status" value="1"/>
</dbReference>
<evidence type="ECO:0000313" key="10">
    <source>
        <dbReference type="EMBL" id="ADD05685.1"/>
    </source>
</evidence>
<dbReference type="eggNOG" id="arCOG01282">
    <property type="taxonomic scope" value="Archaea"/>
</dbReference>
<dbReference type="NCBIfam" id="TIGR01930">
    <property type="entry name" value="AcCoA-C-Actrans"/>
    <property type="match status" value="1"/>
</dbReference>
<dbReference type="PaxDb" id="547559-Nmag_2116"/>
<proteinExistence type="inferred from homology"/>
<evidence type="ECO:0000313" key="12">
    <source>
        <dbReference type="Proteomes" id="UP000001879"/>
    </source>
</evidence>
<dbReference type="Pfam" id="PF02803">
    <property type="entry name" value="Thiolase_C"/>
    <property type="match status" value="1"/>
</dbReference>
<dbReference type="PANTHER" id="PTHR43853">
    <property type="entry name" value="3-KETOACYL-COA THIOLASE, PEROXISOMAL"/>
    <property type="match status" value="1"/>
</dbReference>
<feature type="domain" description="Thiolase C-terminal" evidence="9">
    <location>
        <begin position="256"/>
        <end position="373"/>
    </location>
</feature>
<dbReference type="GO" id="GO:0010124">
    <property type="term" value="P:phenylacetate catabolic process"/>
    <property type="evidence" value="ECO:0007669"/>
    <property type="project" value="TreeGrafter"/>
</dbReference>
<dbReference type="Gene3D" id="3.40.47.10">
    <property type="match status" value="2"/>
</dbReference>
<dbReference type="InterPro" id="IPR050215">
    <property type="entry name" value="Thiolase-like_sf_Thiolase"/>
</dbReference>
<keyword evidence="12" id="KW-1185">Reference proteome</keyword>
<evidence type="ECO:0000256" key="7">
    <source>
        <dbReference type="SAM" id="MobiDB-lite"/>
    </source>
</evidence>
<dbReference type="InterPro" id="IPR020617">
    <property type="entry name" value="Thiolase_C"/>
</dbReference>
<reference evidence="11 13" key="3">
    <citation type="journal article" date="2014" name="PLoS Genet.">
        <title>Phylogenetically driven sequencing of extremely halophilic archaea reveals strategies for static and dynamic osmo-response.</title>
        <authorList>
            <person name="Becker E.A."/>
            <person name="Seitzer P.M."/>
            <person name="Tritt A."/>
            <person name="Larsen D."/>
            <person name="Krusor M."/>
            <person name="Yao A.I."/>
            <person name="Wu D."/>
            <person name="Madern D."/>
            <person name="Eisen J.A."/>
            <person name="Darling A.E."/>
            <person name="Facciotti M.T."/>
        </authorList>
    </citation>
    <scope>NUCLEOTIDE SEQUENCE [LARGE SCALE GENOMIC DNA]</scope>
    <source>
        <strain evidence="13">ATCC 43099 / DSM 3394 / CCM 3739 / CIP 104546 / IAM 13178 / JCM 8861 / NBRC 102185 / NCIMB 2190 / MS3</strain>
        <strain evidence="11">MS-3</strain>
    </source>
</reference>
<dbReference type="OrthoDB" id="25212at2157"/>
<comment type="pathway">
    <text evidence="1">Lipid metabolism.</text>
</comment>
<dbReference type="InterPro" id="IPR020613">
    <property type="entry name" value="Thiolase_CS"/>
</dbReference>
<dbReference type="InterPro" id="IPR016039">
    <property type="entry name" value="Thiolase-like"/>
</dbReference>
<dbReference type="SUPFAM" id="SSF53901">
    <property type="entry name" value="Thiolase-like"/>
    <property type="match status" value="2"/>
</dbReference>
<evidence type="ECO:0000256" key="3">
    <source>
        <dbReference type="ARBA" id="ARBA00022679"/>
    </source>
</evidence>
<dbReference type="EC" id="2.3.1.16" evidence="6"/>
<dbReference type="GO" id="GO:0003988">
    <property type="term" value="F:acetyl-CoA C-acyltransferase activity"/>
    <property type="evidence" value="ECO:0007669"/>
    <property type="project" value="UniProtKB-EC"/>
</dbReference>
<feature type="domain" description="Thiolase N-terminal" evidence="8">
    <location>
        <begin position="6"/>
        <end position="247"/>
    </location>
</feature>
<evidence type="ECO:0000259" key="8">
    <source>
        <dbReference type="Pfam" id="PF00108"/>
    </source>
</evidence>
<name>D3SW24_NATMM</name>
<dbReference type="CDD" id="cd00751">
    <property type="entry name" value="thiolase"/>
    <property type="match status" value="1"/>
</dbReference>
<dbReference type="EMBL" id="AOHS01000034">
    <property type="protein sequence ID" value="ELY29903.1"/>
    <property type="molecule type" value="Genomic_DNA"/>
</dbReference>
<evidence type="ECO:0000313" key="13">
    <source>
        <dbReference type="Proteomes" id="UP000011543"/>
    </source>
</evidence>
<feature type="region of interest" description="Disordered" evidence="7">
    <location>
        <begin position="192"/>
        <end position="214"/>
    </location>
</feature>
<protein>
    <recommendedName>
        <fullName evidence="6">acetyl-CoA C-acyltransferase</fullName>
        <ecNumber evidence="6">2.3.1.16</ecNumber>
    </recommendedName>
</protein>
<evidence type="ECO:0000256" key="6">
    <source>
        <dbReference type="ARBA" id="ARBA00024073"/>
    </source>
</evidence>